<feature type="domain" description="Halobacterial output" evidence="2">
    <location>
        <begin position="43"/>
        <end position="114"/>
    </location>
</feature>
<dbReference type="Proteomes" id="UP000199079">
    <property type="component" value="Unassembled WGS sequence"/>
</dbReference>
<dbReference type="Pfam" id="PF18545">
    <property type="entry name" value="HalOD1"/>
    <property type="match status" value="1"/>
</dbReference>
<keyword evidence="4" id="KW-1185">Reference proteome</keyword>
<reference evidence="4" key="1">
    <citation type="submission" date="2016-10" db="EMBL/GenBank/DDBJ databases">
        <authorList>
            <person name="Varghese N."/>
            <person name="Submissions S."/>
        </authorList>
    </citation>
    <scope>NUCLEOTIDE SEQUENCE [LARGE SCALE GENOMIC DNA]</scope>
    <source>
        <strain evidence="4">DC30,IBRC 10041,KCTC 4046</strain>
    </source>
</reference>
<evidence type="ECO:0000313" key="3">
    <source>
        <dbReference type="EMBL" id="SDY92083.1"/>
    </source>
</evidence>
<evidence type="ECO:0000313" key="4">
    <source>
        <dbReference type="Proteomes" id="UP000199079"/>
    </source>
</evidence>
<evidence type="ECO:0000259" key="2">
    <source>
        <dbReference type="Pfam" id="PF18545"/>
    </source>
</evidence>
<proteinExistence type="predicted"/>
<sequence length="114" mass="12736">MAPHNEGDDHHSKRPDQSLPQRGLTIICDTDSETYHVTNNPDSTLAVTIIRASSKLKETDPHTLDLLANHTDPDHLEGLFNRDYSVNSQSPTVSFTYEGYQVTIKSSTKMTIKP</sequence>
<feature type="compositionally biased region" description="Basic and acidic residues" evidence="1">
    <location>
        <begin position="1"/>
        <end position="16"/>
    </location>
</feature>
<organism evidence="3 4">
    <name type="scientific">Halopenitus persicus</name>
    <dbReference type="NCBI Taxonomy" id="1048396"/>
    <lineage>
        <taxon>Archaea</taxon>
        <taxon>Methanobacteriati</taxon>
        <taxon>Methanobacteriota</taxon>
        <taxon>Stenosarchaea group</taxon>
        <taxon>Halobacteria</taxon>
        <taxon>Halobacteriales</taxon>
        <taxon>Haloferacaceae</taxon>
        <taxon>Halopenitus</taxon>
    </lineage>
</organism>
<dbReference type="OrthoDB" id="205616at2157"/>
<gene>
    <name evidence="3" type="ORF">SAMN05216564_11521</name>
</gene>
<accession>A0A1H3NTK7</accession>
<name>A0A1H3NTK7_9EURY</name>
<evidence type="ECO:0000256" key="1">
    <source>
        <dbReference type="SAM" id="MobiDB-lite"/>
    </source>
</evidence>
<dbReference type="AlphaFoldDB" id="A0A1H3NTK7"/>
<dbReference type="InterPro" id="IPR040624">
    <property type="entry name" value="HalOD1"/>
</dbReference>
<protein>
    <recommendedName>
        <fullName evidence="2">Halobacterial output domain-containing protein</fullName>
    </recommendedName>
</protein>
<dbReference type="RefSeq" id="WP_176819521.1">
    <property type="nucleotide sequence ID" value="NZ_FNPC01000015.1"/>
</dbReference>
<feature type="region of interest" description="Disordered" evidence="1">
    <location>
        <begin position="1"/>
        <end position="22"/>
    </location>
</feature>
<dbReference type="EMBL" id="FNPC01000015">
    <property type="protein sequence ID" value="SDY92083.1"/>
    <property type="molecule type" value="Genomic_DNA"/>
</dbReference>